<dbReference type="RefSeq" id="WP_157186423.1">
    <property type="nucleotide sequence ID" value="NZ_JBIAQY010000019.1"/>
</dbReference>
<keyword evidence="1" id="KW-0812">Transmembrane</keyword>
<gene>
    <name evidence="2" type="ORF">ACFYXQ_37765</name>
</gene>
<feature type="transmembrane region" description="Helical" evidence="1">
    <location>
        <begin position="36"/>
        <end position="54"/>
    </location>
</feature>
<keyword evidence="3" id="KW-1185">Reference proteome</keyword>
<dbReference type="EMBL" id="JBIAQY010000019">
    <property type="protein sequence ID" value="MFF3573520.1"/>
    <property type="molecule type" value="Genomic_DNA"/>
</dbReference>
<reference evidence="2 3" key="1">
    <citation type="submission" date="2024-10" db="EMBL/GenBank/DDBJ databases">
        <title>The Natural Products Discovery Center: Release of the First 8490 Sequenced Strains for Exploring Actinobacteria Biosynthetic Diversity.</title>
        <authorList>
            <person name="Kalkreuter E."/>
            <person name="Kautsar S.A."/>
            <person name="Yang D."/>
            <person name="Bader C.D."/>
            <person name="Teijaro C.N."/>
            <person name="Fluegel L."/>
            <person name="Davis C.M."/>
            <person name="Simpson J.R."/>
            <person name="Lauterbach L."/>
            <person name="Steele A.D."/>
            <person name="Gui C."/>
            <person name="Meng S."/>
            <person name="Li G."/>
            <person name="Viehrig K."/>
            <person name="Ye F."/>
            <person name="Su P."/>
            <person name="Kiefer A.F."/>
            <person name="Nichols A."/>
            <person name="Cepeda A.J."/>
            <person name="Yan W."/>
            <person name="Fan B."/>
            <person name="Jiang Y."/>
            <person name="Adhikari A."/>
            <person name="Zheng C.-J."/>
            <person name="Schuster L."/>
            <person name="Cowan T.M."/>
            <person name="Smanski M.J."/>
            <person name="Chevrette M.G."/>
            <person name="De Carvalho L.P.S."/>
            <person name="Shen B."/>
        </authorList>
    </citation>
    <scope>NUCLEOTIDE SEQUENCE [LARGE SCALE GENOMIC DNA]</scope>
    <source>
        <strain evidence="2 3">NPDC002593</strain>
    </source>
</reference>
<proteinExistence type="predicted"/>
<comment type="caution">
    <text evidence="2">The sequence shown here is derived from an EMBL/GenBank/DDBJ whole genome shotgun (WGS) entry which is preliminary data.</text>
</comment>
<protein>
    <submittedName>
        <fullName evidence="2">Uncharacterized protein</fullName>
    </submittedName>
</protein>
<organism evidence="2 3">
    <name type="scientific">Nocardia jiangxiensis</name>
    <dbReference type="NCBI Taxonomy" id="282685"/>
    <lineage>
        <taxon>Bacteria</taxon>
        <taxon>Bacillati</taxon>
        <taxon>Actinomycetota</taxon>
        <taxon>Actinomycetes</taxon>
        <taxon>Mycobacteriales</taxon>
        <taxon>Nocardiaceae</taxon>
        <taxon>Nocardia</taxon>
    </lineage>
</organism>
<evidence type="ECO:0000256" key="1">
    <source>
        <dbReference type="SAM" id="Phobius"/>
    </source>
</evidence>
<dbReference type="Proteomes" id="UP001601992">
    <property type="component" value="Unassembled WGS sequence"/>
</dbReference>
<name>A0ABW6SB28_9NOCA</name>
<evidence type="ECO:0000313" key="2">
    <source>
        <dbReference type="EMBL" id="MFF3573520.1"/>
    </source>
</evidence>
<accession>A0ABW6SB28</accession>
<evidence type="ECO:0000313" key="3">
    <source>
        <dbReference type="Proteomes" id="UP001601992"/>
    </source>
</evidence>
<sequence>MASAAFSGFQLVFVLWRQDGRHPQHRFFATGDCETGFTTSTLAVIAVLVAAAALRSPGWR</sequence>
<keyword evidence="1" id="KW-1133">Transmembrane helix</keyword>
<keyword evidence="1" id="KW-0472">Membrane</keyword>